<dbReference type="Proteomes" id="UP000697127">
    <property type="component" value="Unassembled WGS sequence"/>
</dbReference>
<dbReference type="InterPro" id="IPR052414">
    <property type="entry name" value="U3_snoRNA-assoc_WDR"/>
</dbReference>
<dbReference type="AlphaFoldDB" id="A0A9P7BEP9"/>
<dbReference type="PANTHER" id="PTHR44267">
    <property type="entry name" value="WD REPEAT-CONTAINING PROTEIN 43"/>
    <property type="match status" value="1"/>
</dbReference>
<organism evidence="5 6">
    <name type="scientific">Pichia californica</name>
    <dbReference type="NCBI Taxonomy" id="460514"/>
    <lineage>
        <taxon>Eukaryota</taxon>
        <taxon>Fungi</taxon>
        <taxon>Dikarya</taxon>
        <taxon>Ascomycota</taxon>
        <taxon>Saccharomycotina</taxon>
        <taxon>Pichiomycetes</taxon>
        <taxon>Pichiales</taxon>
        <taxon>Pichiaceae</taxon>
        <taxon>Pichia</taxon>
    </lineage>
</organism>
<reference evidence="5" key="1">
    <citation type="submission" date="2020-11" db="EMBL/GenBank/DDBJ databases">
        <title>Kefir isolates.</title>
        <authorList>
            <person name="Marcisauskas S."/>
            <person name="Kim Y."/>
            <person name="Blasche S."/>
        </authorList>
    </citation>
    <scope>NUCLEOTIDE SEQUENCE</scope>
    <source>
        <strain evidence="5">Olga-1</strain>
    </source>
</reference>
<name>A0A9P7BEP9_9ASCO</name>
<accession>A0A9P7BEP9</accession>
<sequence>MSNSLIASEFSGVPVTGIAFTNISLNKPVLKYQPLNNTSSQSVSPLALDSSSQPSTILWLDEVYFLVLYNNKPFFELMNSNDISRIDQHINLVISSNPASCSSATYDKSNNILYLMDTSNRLYTYNFDSFADLKLEESSNYVIVELNESISKISISPLDNNKLLLMSNTLYEFDLQSQQIERSINLFVEKTNCYQIIDSSILISSQNDRFINLIDLLQFKVQTIFVSNSSIIKFELIKYKNKSILAAIDEDGFVEIFKDALNIQNLNGNESEKLTLNSKRRRRNGNKLVTSIQSVCILKLFNDLNGVKSFNKIDNIIFDHDQITIAYLQNENYFILDNFNWFSNKFDQPEILIQRKKQSIDRLKIRNDDKASLNIYKEDNQVTIRTGENFIDLDPIVQEEEKVNGEKEIDDEDDEDNGDDFNTLVSRLEKTTENKINNKKKESNKFQFKVGTLTTNLSQALRNNDTSMFDTIINNTTDENIVRSTISQLEQNFILKILDKLSELLYKNKFKNTNEAAEFGMGNASISLTTWIRYVLIYHGTYLISAANGNGELRRRLGLLGMSLEIRSGNMNRLLELKGRLAMVSMKVAVTRELENLDTNGEADFDEED</sequence>
<gene>
    <name evidence="5" type="primary">UTP5</name>
    <name evidence="5" type="ORF">C6P40_003207</name>
</gene>
<evidence type="ECO:0000313" key="6">
    <source>
        <dbReference type="Proteomes" id="UP000697127"/>
    </source>
</evidence>
<evidence type="ECO:0000259" key="4">
    <source>
        <dbReference type="Pfam" id="PF04003"/>
    </source>
</evidence>
<dbReference type="Pfam" id="PF04003">
    <property type="entry name" value="Utp12"/>
    <property type="match status" value="1"/>
</dbReference>
<dbReference type="GO" id="GO:0032040">
    <property type="term" value="C:small-subunit processome"/>
    <property type="evidence" value="ECO:0007669"/>
    <property type="project" value="UniProtKB-ARBA"/>
</dbReference>
<protein>
    <submittedName>
        <fullName evidence="5">Small subunit (SSU) processome component</fullName>
    </submittedName>
</protein>
<comment type="subcellular location">
    <subcellularLocation>
        <location evidence="1">Nucleus</location>
    </subcellularLocation>
</comment>
<dbReference type="Gene3D" id="2.130.10.10">
    <property type="entry name" value="YVTN repeat-like/Quinoprotein amine dehydrogenase"/>
    <property type="match status" value="1"/>
</dbReference>
<feature type="non-terminal residue" evidence="5">
    <location>
        <position position="609"/>
    </location>
</feature>
<proteinExistence type="inferred from homology"/>
<comment type="similarity">
    <text evidence="3">Belongs to the UTP5 family.</text>
</comment>
<comment type="caution">
    <text evidence="5">The sequence shown here is derived from an EMBL/GenBank/DDBJ whole genome shotgun (WGS) entry which is preliminary data.</text>
</comment>
<evidence type="ECO:0000256" key="1">
    <source>
        <dbReference type="ARBA" id="ARBA00004123"/>
    </source>
</evidence>
<feature type="domain" description="Small-subunit processome Utp12" evidence="4">
    <location>
        <begin position="464"/>
        <end position="584"/>
    </location>
</feature>
<dbReference type="InterPro" id="IPR007148">
    <property type="entry name" value="SSU_processome_Utp12"/>
</dbReference>
<dbReference type="SUPFAM" id="SSF50978">
    <property type="entry name" value="WD40 repeat-like"/>
    <property type="match status" value="1"/>
</dbReference>
<keyword evidence="6" id="KW-1185">Reference proteome</keyword>
<dbReference type="GO" id="GO:0000462">
    <property type="term" value="P:maturation of SSU-rRNA from tricistronic rRNA transcript (SSU-rRNA, 5.8S rRNA, LSU-rRNA)"/>
    <property type="evidence" value="ECO:0007669"/>
    <property type="project" value="TreeGrafter"/>
</dbReference>
<evidence type="ECO:0000256" key="3">
    <source>
        <dbReference type="ARBA" id="ARBA00038335"/>
    </source>
</evidence>
<dbReference type="PANTHER" id="PTHR44267:SF1">
    <property type="entry name" value="WD REPEAT-CONTAINING PROTEIN 43"/>
    <property type="match status" value="1"/>
</dbReference>
<dbReference type="InterPro" id="IPR036322">
    <property type="entry name" value="WD40_repeat_dom_sf"/>
</dbReference>
<evidence type="ECO:0000313" key="5">
    <source>
        <dbReference type="EMBL" id="KAG0686884.1"/>
    </source>
</evidence>
<dbReference type="InterPro" id="IPR015943">
    <property type="entry name" value="WD40/YVTN_repeat-like_dom_sf"/>
</dbReference>
<keyword evidence="2" id="KW-0539">Nucleus</keyword>
<dbReference type="EMBL" id="PUHW01000356">
    <property type="protein sequence ID" value="KAG0686884.1"/>
    <property type="molecule type" value="Genomic_DNA"/>
</dbReference>
<evidence type="ECO:0000256" key="2">
    <source>
        <dbReference type="ARBA" id="ARBA00023242"/>
    </source>
</evidence>